<sequence length="169" mass="18850">MIYKTDFVDVRIRQQILCIGHDTYPLRNVAATRRAVLRPDHRGAVRRFLWSLPVLLFLLLFAVGAFSSDVAAGLVGLLIVGILATRSVTRLVRRLRTPELAQYIIETASSSHAVLTSPDFAKVDIIDAQVKEAINNPYAEFQLQIENAHIGDQIMQYGNHNIGKQATGR</sequence>
<protein>
    <submittedName>
        <fullName evidence="2">Uncharacterized protein</fullName>
    </submittedName>
</protein>
<keyword evidence="3" id="KW-1185">Reference proteome</keyword>
<proteinExistence type="predicted"/>
<evidence type="ECO:0000313" key="3">
    <source>
        <dbReference type="Proteomes" id="UP000002791"/>
    </source>
</evidence>
<keyword evidence="1" id="KW-1133">Transmembrane helix</keyword>
<dbReference type="AlphaFoldDB" id="H5XLA6"/>
<organism evidence="2 3">
    <name type="scientific">Saccharomonospora cyanea NA-134</name>
    <dbReference type="NCBI Taxonomy" id="882082"/>
    <lineage>
        <taxon>Bacteria</taxon>
        <taxon>Bacillati</taxon>
        <taxon>Actinomycetota</taxon>
        <taxon>Actinomycetes</taxon>
        <taxon>Pseudonocardiales</taxon>
        <taxon>Pseudonocardiaceae</taxon>
        <taxon>Saccharomonospora</taxon>
    </lineage>
</organism>
<dbReference type="EMBL" id="CM001440">
    <property type="protein sequence ID" value="EHR63614.1"/>
    <property type="molecule type" value="Genomic_DNA"/>
</dbReference>
<dbReference type="HOGENOM" id="CLU_1577370_0_0_11"/>
<feature type="transmembrane region" description="Helical" evidence="1">
    <location>
        <begin position="48"/>
        <end position="66"/>
    </location>
</feature>
<dbReference type="Pfam" id="PF19744">
    <property type="entry name" value="DUF6232"/>
    <property type="match status" value="1"/>
</dbReference>
<evidence type="ECO:0000256" key="1">
    <source>
        <dbReference type="SAM" id="Phobius"/>
    </source>
</evidence>
<name>H5XLA6_9PSEU</name>
<dbReference type="Proteomes" id="UP000002791">
    <property type="component" value="Chromosome"/>
</dbReference>
<accession>H5XLA6</accession>
<dbReference type="eggNOG" id="ENOG502ZE19">
    <property type="taxonomic scope" value="Bacteria"/>
</dbReference>
<feature type="transmembrane region" description="Helical" evidence="1">
    <location>
        <begin position="72"/>
        <end position="89"/>
    </location>
</feature>
<dbReference type="InterPro" id="IPR045629">
    <property type="entry name" value="DUF6232"/>
</dbReference>
<reference evidence="2 3" key="1">
    <citation type="submission" date="2011-11" db="EMBL/GenBank/DDBJ databases">
        <title>The Noncontiguous Finished sequence of Saccharomonospora cyanea NA-134.</title>
        <authorList>
            <consortium name="US DOE Joint Genome Institute"/>
            <person name="Lucas S."/>
            <person name="Han J."/>
            <person name="Lapidus A."/>
            <person name="Cheng J.-F."/>
            <person name="Goodwin L."/>
            <person name="Pitluck S."/>
            <person name="Peters L."/>
            <person name="Ovchinnikova G."/>
            <person name="Lu M."/>
            <person name="Detter J.C."/>
            <person name="Han C."/>
            <person name="Tapia R."/>
            <person name="Land M."/>
            <person name="Hauser L."/>
            <person name="Kyrpides N."/>
            <person name="Ivanova N."/>
            <person name="Pagani I."/>
            <person name="Brambilla E.-M."/>
            <person name="Klenk H.-P."/>
            <person name="Woyke T."/>
        </authorList>
    </citation>
    <scope>NUCLEOTIDE SEQUENCE [LARGE SCALE GENOMIC DNA]</scope>
    <source>
        <strain evidence="2 3">NA-134</strain>
    </source>
</reference>
<keyword evidence="1" id="KW-0812">Transmembrane</keyword>
<dbReference type="RefSeq" id="WP_005460008.1">
    <property type="nucleotide sequence ID" value="NZ_CM001440.1"/>
</dbReference>
<evidence type="ECO:0000313" key="2">
    <source>
        <dbReference type="EMBL" id="EHR63614.1"/>
    </source>
</evidence>
<keyword evidence="1" id="KW-0472">Membrane</keyword>
<gene>
    <name evidence="2" type="ORF">SaccyDRAFT_4810</name>
</gene>